<gene>
    <name evidence="14" type="ORF">PGLA2088_LOCUS20062</name>
</gene>
<dbReference type="SMART" id="SM00382">
    <property type="entry name" value="AAA"/>
    <property type="match status" value="1"/>
</dbReference>
<feature type="domain" description="ABC transporter" evidence="12">
    <location>
        <begin position="356"/>
        <end position="607"/>
    </location>
</feature>
<protein>
    <recommendedName>
        <fullName evidence="16">ATP-dependent transporter ycf16</fullName>
    </recommendedName>
</protein>
<dbReference type="InterPro" id="IPR017871">
    <property type="entry name" value="ABC_transporter-like_CS"/>
</dbReference>
<organism evidence="14 15">
    <name type="scientific">Polarella glacialis</name>
    <name type="common">Dinoflagellate</name>
    <dbReference type="NCBI Taxonomy" id="89957"/>
    <lineage>
        <taxon>Eukaryota</taxon>
        <taxon>Sar</taxon>
        <taxon>Alveolata</taxon>
        <taxon>Dinophyceae</taxon>
        <taxon>Suessiales</taxon>
        <taxon>Suessiaceae</taxon>
        <taxon>Polarella</taxon>
    </lineage>
</organism>
<evidence type="ECO:0000256" key="10">
    <source>
        <dbReference type="ARBA" id="ARBA00023180"/>
    </source>
</evidence>
<dbReference type="GO" id="GO:0015421">
    <property type="term" value="F:ABC-type oligopeptide transporter activity"/>
    <property type="evidence" value="ECO:0007669"/>
    <property type="project" value="TreeGrafter"/>
</dbReference>
<dbReference type="InterPro" id="IPR003593">
    <property type="entry name" value="AAA+_ATPase"/>
</dbReference>
<dbReference type="Pfam" id="PF00005">
    <property type="entry name" value="ABC_tran"/>
    <property type="match status" value="1"/>
</dbReference>
<dbReference type="PROSITE" id="PS00211">
    <property type="entry name" value="ABC_TRANSPORTER_1"/>
    <property type="match status" value="1"/>
</dbReference>
<name>A0A813JFK6_POLGL</name>
<dbReference type="GO" id="GO:0016020">
    <property type="term" value="C:membrane"/>
    <property type="evidence" value="ECO:0007669"/>
    <property type="project" value="UniProtKB-SubCell"/>
</dbReference>
<keyword evidence="3" id="KW-0813">Transport</keyword>
<keyword evidence="10" id="KW-0325">Glycoprotein</keyword>
<evidence type="ECO:0000256" key="7">
    <source>
        <dbReference type="ARBA" id="ARBA00022840"/>
    </source>
</evidence>
<accession>A0A813JFK6</accession>
<evidence type="ECO:0000313" key="14">
    <source>
        <dbReference type="EMBL" id="CAE8676847.1"/>
    </source>
</evidence>
<keyword evidence="9 11" id="KW-0472">Membrane</keyword>
<dbReference type="AlphaFoldDB" id="A0A813JFK6"/>
<evidence type="ECO:0000256" key="1">
    <source>
        <dbReference type="ARBA" id="ARBA00004141"/>
    </source>
</evidence>
<evidence type="ECO:0000256" key="5">
    <source>
        <dbReference type="ARBA" id="ARBA00022737"/>
    </source>
</evidence>
<dbReference type="SUPFAM" id="SSF90123">
    <property type="entry name" value="ABC transporter transmembrane region"/>
    <property type="match status" value="1"/>
</dbReference>
<dbReference type="PROSITE" id="PS50929">
    <property type="entry name" value="ABC_TM1F"/>
    <property type="match status" value="1"/>
</dbReference>
<feature type="non-terminal residue" evidence="14">
    <location>
        <position position="1"/>
    </location>
</feature>
<evidence type="ECO:0000256" key="8">
    <source>
        <dbReference type="ARBA" id="ARBA00022989"/>
    </source>
</evidence>
<evidence type="ECO:0000256" key="2">
    <source>
        <dbReference type="ARBA" id="ARBA00007577"/>
    </source>
</evidence>
<evidence type="ECO:0000259" key="12">
    <source>
        <dbReference type="PROSITE" id="PS50893"/>
    </source>
</evidence>
<keyword evidence="8 11" id="KW-1133">Transmembrane helix</keyword>
<dbReference type="Gene3D" id="3.40.50.300">
    <property type="entry name" value="P-loop containing nucleotide triphosphate hydrolases"/>
    <property type="match status" value="1"/>
</dbReference>
<evidence type="ECO:0000256" key="6">
    <source>
        <dbReference type="ARBA" id="ARBA00022741"/>
    </source>
</evidence>
<dbReference type="EMBL" id="CAJNNW010025318">
    <property type="protein sequence ID" value="CAE8676847.1"/>
    <property type="molecule type" value="Genomic_DNA"/>
</dbReference>
<dbReference type="PANTHER" id="PTHR43394:SF1">
    <property type="entry name" value="ATP-BINDING CASSETTE SUB-FAMILY B MEMBER 10, MITOCHONDRIAL"/>
    <property type="match status" value="1"/>
</dbReference>
<comment type="caution">
    <text evidence="14">The sequence shown here is derived from an EMBL/GenBank/DDBJ whole genome shotgun (WGS) entry which is preliminary data.</text>
</comment>
<comment type="subcellular location">
    <subcellularLocation>
        <location evidence="1">Membrane</location>
        <topology evidence="1">Multi-pass membrane protein</topology>
    </subcellularLocation>
</comment>
<dbReference type="Pfam" id="PF00664">
    <property type="entry name" value="ABC_membrane"/>
    <property type="match status" value="1"/>
</dbReference>
<keyword evidence="6" id="KW-0547">Nucleotide-binding</keyword>
<dbReference type="PANTHER" id="PTHR43394">
    <property type="entry name" value="ATP-DEPENDENT PERMEASE MDL1, MITOCHONDRIAL"/>
    <property type="match status" value="1"/>
</dbReference>
<evidence type="ECO:0000256" key="9">
    <source>
        <dbReference type="ARBA" id="ARBA00023136"/>
    </source>
</evidence>
<dbReference type="InterPro" id="IPR039421">
    <property type="entry name" value="Type_1_exporter"/>
</dbReference>
<dbReference type="GO" id="GO:0016887">
    <property type="term" value="F:ATP hydrolysis activity"/>
    <property type="evidence" value="ECO:0007669"/>
    <property type="project" value="InterPro"/>
</dbReference>
<dbReference type="CDD" id="cd07346">
    <property type="entry name" value="ABC_6TM_exporters"/>
    <property type="match status" value="1"/>
</dbReference>
<evidence type="ECO:0000256" key="4">
    <source>
        <dbReference type="ARBA" id="ARBA00022692"/>
    </source>
</evidence>
<evidence type="ECO:0000259" key="13">
    <source>
        <dbReference type="PROSITE" id="PS50929"/>
    </source>
</evidence>
<proteinExistence type="inferred from homology"/>
<evidence type="ECO:0008006" key="16">
    <source>
        <dbReference type="Google" id="ProtNLM"/>
    </source>
</evidence>
<feature type="domain" description="ABC transmembrane type-1" evidence="13">
    <location>
        <begin position="32"/>
        <end position="315"/>
    </location>
</feature>
<dbReference type="SUPFAM" id="SSF52540">
    <property type="entry name" value="P-loop containing nucleoside triphosphate hydrolases"/>
    <property type="match status" value="1"/>
</dbReference>
<feature type="transmembrane region" description="Helical" evidence="11">
    <location>
        <begin position="172"/>
        <end position="190"/>
    </location>
</feature>
<keyword evidence="7" id="KW-0067">ATP-binding</keyword>
<dbReference type="FunFam" id="3.40.50.300:FF:000240">
    <property type="entry name" value="ABC transporter B family member 20"/>
    <property type="match status" value="1"/>
</dbReference>
<keyword evidence="5" id="KW-0677">Repeat</keyword>
<sequence>ASAFLTTKGSTGRRQVLKLLSLCDWETKFWIAIGLFIKVISQIPGPLRMLYVSATVTAATRGKDGLDDFHSAAVTSFWLFAAEKLLQFGGRITMFRGEQLFTIRLKREVYAACLRQDMEYFDTHRAGELQARLNSDTKEVCQKILYYPVRFIQFSFFLVFNVLTLLSANPRLVLATLSVLPLSLFGNVVLMKRLQRFYKKLQKRAEVSAGKTQEVLGNIRTVRSFAGEERELLRFQRDQEYEARVLGSVNMLQGMTQPLLHALSELSFFVGLYYGGLLVSQGLLGAAEVITLVQGTQACTGVLTDLFDTLPEIAKAQQPAARICELLERPSPLESSAGVGARPSRFEGEPGSAAAVEFADIHFAYASRKESKVLKGLSFTARSGEVVALVGATGCGKSTIVNLLLRFYAPDSGRVCLHGRPLDEYDVHWLRRQIGVVSQEPLLFGTSIRQNLSYGAPAMDADSRTRLGGSADDDAHLRDTCRLANAWEFIEQLPEGLSTEVGERGVQLSGGQKQRIAIARAILKQPQVLLLDEATSALDVESEQVVQRALDEVIRATSCTTIVIAHRLATIRNADKIVVLHSGVVQEQGSPKELASRCGGAYARLLQVQNGDDPSERPEAGEVLEDNGKLECNGNVKLECNGNGRKLEEADRGLRRRCEAA</sequence>
<keyword evidence="4 11" id="KW-0812">Transmembrane</keyword>
<dbReference type="Proteomes" id="UP000626109">
    <property type="component" value="Unassembled WGS sequence"/>
</dbReference>
<dbReference type="Gene3D" id="1.20.1560.10">
    <property type="entry name" value="ABC transporter type 1, transmembrane domain"/>
    <property type="match status" value="1"/>
</dbReference>
<dbReference type="InterPro" id="IPR003439">
    <property type="entry name" value="ABC_transporter-like_ATP-bd"/>
</dbReference>
<dbReference type="PROSITE" id="PS50893">
    <property type="entry name" value="ABC_TRANSPORTER_2"/>
    <property type="match status" value="1"/>
</dbReference>
<dbReference type="InterPro" id="IPR027417">
    <property type="entry name" value="P-loop_NTPase"/>
</dbReference>
<feature type="transmembrane region" description="Helical" evidence="11">
    <location>
        <begin position="144"/>
        <end position="166"/>
    </location>
</feature>
<evidence type="ECO:0000256" key="3">
    <source>
        <dbReference type="ARBA" id="ARBA00022448"/>
    </source>
</evidence>
<evidence type="ECO:0000256" key="11">
    <source>
        <dbReference type="SAM" id="Phobius"/>
    </source>
</evidence>
<reference evidence="14" key="1">
    <citation type="submission" date="2021-02" db="EMBL/GenBank/DDBJ databases">
        <authorList>
            <person name="Dougan E. K."/>
            <person name="Rhodes N."/>
            <person name="Thang M."/>
            <person name="Chan C."/>
        </authorList>
    </citation>
    <scope>NUCLEOTIDE SEQUENCE</scope>
</reference>
<dbReference type="InterPro" id="IPR036640">
    <property type="entry name" value="ABC1_TM_sf"/>
</dbReference>
<dbReference type="GO" id="GO:0005524">
    <property type="term" value="F:ATP binding"/>
    <property type="evidence" value="ECO:0007669"/>
    <property type="project" value="UniProtKB-KW"/>
</dbReference>
<evidence type="ECO:0000313" key="15">
    <source>
        <dbReference type="Proteomes" id="UP000626109"/>
    </source>
</evidence>
<dbReference type="InterPro" id="IPR011527">
    <property type="entry name" value="ABC1_TM_dom"/>
</dbReference>
<comment type="similarity">
    <text evidence="2">Belongs to the ABC transporter superfamily. ABCB family. Multidrug resistance exporter (TC 3.A.1.201) subfamily.</text>
</comment>